<dbReference type="AlphaFoldDB" id="A0A0F6MQG9"/>
<organism evidence="1">
    <name type="scientific">Treponema denticola OTK</name>
    <dbReference type="NCBI Taxonomy" id="999434"/>
    <lineage>
        <taxon>Bacteria</taxon>
        <taxon>Pseudomonadati</taxon>
        <taxon>Spirochaetota</taxon>
        <taxon>Spirochaetia</taxon>
        <taxon>Spirochaetales</taxon>
        <taxon>Treponemataceae</taxon>
        <taxon>Treponema</taxon>
    </lineage>
</organism>
<accession>A0A0F6MQG9</accession>
<name>A0A0F6MQG9_TREDN</name>
<dbReference type="EMBL" id="AGDY01000004">
    <property type="protein sequence ID" value="EMB23348.1"/>
    <property type="molecule type" value="Genomic_DNA"/>
</dbReference>
<gene>
    <name evidence="1" type="ORF">HMPREF9723_00486</name>
</gene>
<comment type="caution">
    <text evidence="1">The sequence shown here is derived from an EMBL/GenBank/DDBJ whole genome shotgun (WGS) entry which is preliminary data.</text>
</comment>
<evidence type="ECO:0000313" key="1">
    <source>
        <dbReference type="EMBL" id="EMB23348.1"/>
    </source>
</evidence>
<dbReference type="RefSeq" id="WP_002668320.1">
    <property type="nucleotide sequence ID" value="NZ_CM001797.1"/>
</dbReference>
<reference evidence="1" key="1">
    <citation type="submission" date="2012-01" db="EMBL/GenBank/DDBJ databases">
        <title>The Genome Sequence of Treponema denticola OTK.</title>
        <authorList>
            <consortium name="The Broad Institute Genome Sequencing Platform"/>
            <person name="Earl A."/>
            <person name="Ward D."/>
            <person name="Feldgarden M."/>
            <person name="Gevers D."/>
            <person name="Blanton J.M."/>
            <person name="Fenno C.J."/>
            <person name="Baranova O.V."/>
            <person name="Mathney J."/>
            <person name="Dewhirst F.E."/>
            <person name="Izard J."/>
            <person name="Young S.K."/>
            <person name="Zeng Q."/>
            <person name="Gargeya S."/>
            <person name="Fitzgerald M."/>
            <person name="Haas B."/>
            <person name="Abouelleil A."/>
            <person name="Alvarado L."/>
            <person name="Arachchi H.M."/>
            <person name="Berlin A."/>
            <person name="Chapman S.B."/>
            <person name="Gearin G."/>
            <person name="Goldberg J."/>
            <person name="Griggs A."/>
            <person name="Gujja S."/>
            <person name="Hansen M."/>
            <person name="Heiman D."/>
            <person name="Howarth C."/>
            <person name="Larimer J."/>
            <person name="Lui A."/>
            <person name="MacDonald P.J.P."/>
            <person name="McCowen C."/>
            <person name="Montmayeur A."/>
            <person name="Murphy C."/>
            <person name="Neiman D."/>
            <person name="Pearson M."/>
            <person name="Priest M."/>
            <person name="Roberts A."/>
            <person name="Saif S."/>
            <person name="Shea T."/>
            <person name="Sisk P."/>
            <person name="Stolte C."/>
            <person name="Sykes S."/>
            <person name="Wortman J."/>
            <person name="Nusbaum C."/>
            <person name="Birren B."/>
        </authorList>
    </citation>
    <scope>NUCLEOTIDE SEQUENCE [LARGE SCALE GENOMIC DNA]</scope>
    <source>
        <strain evidence="1">OTK</strain>
    </source>
</reference>
<sequence length="87" mass="10241">MYRIIQKKRITKAVAKMPQKEQELYAQLILDLKESGPVQTAWSNFSSLGKNKYHCHLSYHWIACWKETIKGIEMEVYYAGSRENAPY</sequence>
<proteinExistence type="predicted"/>
<dbReference type="HOGENOM" id="CLU_171169_0_0_12"/>
<dbReference type="Proteomes" id="UP000011701">
    <property type="component" value="Chromosome"/>
</dbReference>
<protein>
    <submittedName>
        <fullName evidence="1">Uncharacterized protein</fullName>
    </submittedName>
</protein>